<protein>
    <submittedName>
        <fullName evidence="9">Uncharacterized protein</fullName>
    </submittedName>
</protein>
<evidence type="ECO:0000256" key="2">
    <source>
        <dbReference type="ARBA" id="ARBA00010864"/>
    </source>
</evidence>
<dbReference type="InterPro" id="IPR051143">
    <property type="entry name" value="TrkH_K-transport"/>
</dbReference>
<dbReference type="AlphaFoldDB" id="A0A9Q0K178"/>
<sequence length="546" mass="61988">MSRFTCFGKKLVHLCILTSIKLACINRYFWGLMASFCRFLACLNRFFWDLMASFFRFLVFRVSLFWIQVCYFICVSTVGFIALKVLKPRAESFKPKDLDMFFMSVSATTVSSMSTLEMEVFSNTQLVVFLILMALGGEVFVSVLKLHWLNSKFKKQGTQNKVDSVGTDRSSSEIELGEKSGTEAGYAIASLVSEDFRDNSIRYLGYVVWGYFLGILAVGSALISMYLSLVPSARNVLKNKGLHGLAFSVFTSVSAFANGGFVPTNENMILFSKNSGLLLLLIPQILLGNTLYSPCLRFLIWVLGNFTRREELNYLLNNFNDIGYIHLLPFLPSCLRIVTVFGFILIQFVLFSCMEWNSDALKGLNSYQKLVAALFQSVNSRHAGLSIVNLSIISPAILVLYVVMMYLPPSTTFLPRIYNEQCPKSCEKRRKRREQLVENLLFSQLSYLAIFIILICITERKKLREDPLNFSVFNIVIEVISAYGNVGFTIGYSCDRQLKPDGYCKDSWYGFCGRWSNGGKLILILVMFFGRLGKFNMEKGKAWKLL</sequence>
<feature type="transmembrane region" description="Helical" evidence="8">
    <location>
        <begin position="470"/>
        <end position="488"/>
    </location>
</feature>
<evidence type="ECO:0000313" key="9">
    <source>
        <dbReference type="EMBL" id="KAJ4959371.1"/>
    </source>
</evidence>
<keyword evidence="10" id="KW-1185">Reference proteome</keyword>
<feature type="transmembrane region" description="Helical" evidence="8">
    <location>
        <begin position="203"/>
        <end position="229"/>
    </location>
</feature>
<feature type="transmembrane region" description="Helical" evidence="8">
    <location>
        <begin position="28"/>
        <end position="48"/>
    </location>
</feature>
<evidence type="ECO:0000313" key="10">
    <source>
        <dbReference type="Proteomes" id="UP001141806"/>
    </source>
</evidence>
<dbReference type="InterPro" id="IPR003445">
    <property type="entry name" value="Cat_transpt"/>
</dbReference>
<comment type="caution">
    <text evidence="9">The sequence shown here is derived from an EMBL/GenBank/DDBJ whole genome shotgun (WGS) entry which is preliminary data.</text>
</comment>
<feature type="transmembrane region" description="Helical" evidence="8">
    <location>
        <begin position="241"/>
        <end position="264"/>
    </location>
</feature>
<organism evidence="9 10">
    <name type="scientific">Protea cynaroides</name>
    <dbReference type="NCBI Taxonomy" id="273540"/>
    <lineage>
        <taxon>Eukaryota</taxon>
        <taxon>Viridiplantae</taxon>
        <taxon>Streptophyta</taxon>
        <taxon>Embryophyta</taxon>
        <taxon>Tracheophyta</taxon>
        <taxon>Spermatophyta</taxon>
        <taxon>Magnoliopsida</taxon>
        <taxon>Proteales</taxon>
        <taxon>Proteaceae</taxon>
        <taxon>Protea</taxon>
    </lineage>
</organism>
<feature type="transmembrane region" description="Helical" evidence="8">
    <location>
        <begin position="276"/>
        <end position="304"/>
    </location>
</feature>
<keyword evidence="7 8" id="KW-0472">Membrane</keyword>
<feature type="transmembrane region" description="Helical" evidence="8">
    <location>
        <begin position="63"/>
        <end position="86"/>
    </location>
</feature>
<name>A0A9Q0K178_9MAGN</name>
<comment type="subcellular location">
    <subcellularLocation>
        <location evidence="1">Membrane</location>
        <topology evidence="1">Multi-pass membrane protein</topology>
    </subcellularLocation>
</comment>
<evidence type="ECO:0000256" key="5">
    <source>
        <dbReference type="ARBA" id="ARBA00022989"/>
    </source>
</evidence>
<dbReference type="OrthoDB" id="9999863at2759"/>
<feature type="transmembrane region" description="Helical" evidence="8">
    <location>
        <begin position="508"/>
        <end position="529"/>
    </location>
</feature>
<feature type="transmembrane region" description="Helical" evidence="8">
    <location>
        <begin position="440"/>
        <end position="458"/>
    </location>
</feature>
<evidence type="ECO:0000256" key="7">
    <source>
        <dbReference type="ARBA" id="ARBA00023136"/>
    </source>
</evidence>
<reference evidence="9" key="1">
    <citation type="journal article" date="2023" name="Plant J.">
        <title>The genome of the king protea, Protea cynaroides.</title>
        <authorList>
            <person name="Chang J."/>
            <person name="Duong T.A."/>
            <person name="Schoeman C."/>
            <person name="Ma X."/>
            <person name="Roodt D."/>
            <person name="Barker N."/>
            <person name="Li Z."/>
            <person name="Van de Peer Y."/>
            <person name="Mizrachi E."/>
        </authorList>
    </citation>
    <scope>NUCLEOTIDE SEQUENCE</scope>
    <source>
        <tissue evidence="9">Young leaves</tissue>
    </source>
</reference>
<feature type="transmembrane region" description="Helical" evidence="8">
    <location>
        <begin position="126"/>
        <end position="146"/>
    </location>
</feature>
<dbReference type="Proteomes" id="UP001141806">
    <property type="component" value="Unassembled WGS sequence"/>
</dbReference>
<dbReference type="PANTHER" id="PTHR31064">
    <property type="entry name" value="POTASSIUM TRANSPORT PROTEIN DDB_G0292412-RELATED"/>
    <property type="match status" value="1"/>
</dbReference>
<evidence type="ECO:0000256" key="1">
    <source>
        <dbReference type="ARBA" id="ARBA00004141"/>
    </source>
</evidence>
<feature type="transmembrane region" description="Helical" evidence="8">
    <location>
        <begin position="387"/>
        <end position="407"/>
    </location>
</feature>
<dbReference type="PANTHER" id="PTHR31064:SF30">
    <property type="entry name" value="HIGH-AFFINITY POTASSIUM TRANSPORT PROTEIN-RELATED"/>
    <property type="match status" value="1"/>
</dbReference>
<dbReference type="EMBL" id="JAMYWD010000010">
    <property type="protein sequence ID" value="KAJ4959371.1"/>
    <property type="molecule type" value="Genomic_DNA"/>
</dbReference>
<evidence type="ECO:0000256" key="6">
    <source>
        <dbReference type="ARBA" id="ARBA00023065"/>
    </source>
</evidence>
<evidence type="ECO:0000256" key="4">
    <source>
        <dbReference type="ARBA" id="ARBA00022692"/>
    </source>
</evidence>
<keyword evidence="3" id="KW-0813">Transport</keyword>
<evidence type="ECO:0000256" key="3">
    <source>
        <dbReference type="ARBA" id="ARBA00022448"/>
    </source>
</evidence>
<gene>
    <name evidence="9" type="ORF">NE237_026482</name>
</gene>
<comment type="similarity">
    <text evidence="2">Belongs to the TrkH potassium transport family. HKT (TC 2.A.38.3) subfamily.</text>
</comment>
<proteinExistence type="inferred from homology"/>
<dbReference type="GO" id="GO:0008324">
    <property type="term" value="F:monoatomic cation transmembrane transporter activity"/>
    <property type="evidence" value="ECO:0007669"/>
    <property type="project" value="InterPro"/>
</dbReference>
<dbReference type="GO" id="GO:0005886">
    <property type="term" value="C:plasma membrane"/>
    <property type="evidence" value="ECO:0007669"/>
    <property type="project" value="TreeGrafter"/>
</dbReference>
<keyword evidence="5 8" id="KW-1133">Transmembrane helix</keyword>
<accession>A0A9Q0K178</accession>
<evidence type="ECO:0000256" key="8">
    <source>
        <dbReference type="SAM" id="Phobius"/>
    </source>
</evidence>
<keyword evidence="4 8" id="KW-0812">Transmembrane</keyword>
<dbReference type="Pfam" id="PF02386">
    <property type="entry name" value="TrkH"/>
    <property type="match status" value="1"/>
</dbReference>
<keyword evidence="6" id="KW-0406">Ion transport</keyword>
<dbReference type="GO" id="GO:0030001">
    <property type="term" value="P:metal ion transport"/>
    <property type="evidence" value="ECO:0007669"/>
    <property type="project" value="UniProtKB-ARBA"/>
</dbReference>